<evidence type="ECO:0000313" key="3">
    <source>
        <dbReference type="EMBL" id="KAL1498374.1"/>
    </source>
</evidence>
<dbReference type="PANTHER" id="PTHR21505">
    <property type="entry name" value="MADF DOMAIN-CONTAINING PROTEIN-RELATED"/>
    <property type="match status" value="1"/>
</dbReference>
<keyword evidence="4" id="KW-1185">Reference proteome</keyword>
<feature type="domain" description="MADF" evidence="2">
    <location>
        <begin position="10"/>
        <end position="104"/>
    </location>
</feature>
<evidence type="ECO:0000256" key="1">
    <source>
        <dbReference type="SAM" id="MobiDB-lite"/>
    </source>
</evidence>
<dbReference type="InterPro" id="IPR006578">
    <property type="entry name" value="MADF-dom"/>
</dbReference>
<dbReference type="EMBL" id="JBDJPC010000006">
    <property type="protein sequence ID" value="KAL1498374.1"/>
    <property type="molecule type" value="Genomic_DNA"/>
</dbReference>
<comment type="caution">
    <text evidence="3">The sequence shown here is derived from an EMBL/GenBank/DDBJ whole genome shotgun (WGS) entry which is preliminary data.</text>
</comment>
<feature type="region of interest" description="Disordered" evidence="1">
    <location>
        <begin position="261"/>
        <end position="288"/>
    </location>
</feature>
<proteinExistence type="predicted"/>
<dbReference type="AlphaFoldDB" id="A0ABD1EPF9"/>
<sequence length="288" mass="33196">MEWTQENALKLISLYENKQLLWKANNPHYFNKFKKQDAWEDIAREMGITNEECKKKMSSLLASLRRERTKMKKVRVQGKVGRDEIYESSWFAFNSMKFLWDKDIPKTRLNTIEDTEDIDNPNSQVSIVEEAMSDADLSNDLEPEKMPPPTTLASKNRKKQKIQDDRLDKAFKILETSTASSKQEDECDVFGKLVTKKLQTYSPLVRSHVQEEIMSIIFRADRGTYNFSSTSRPSFHNFSSENLYQQQPSFSANFQGYHHLGSPYPSHAQSTPISSEPSNVTESSLSGL</sequence>
<feature type="region of interest" description="Disordered" evidence="1">
    <location>
        <begin position="137"/>
        <end position="160"/>
    </location>
</feature>
<protein>
    <recommendedName>
        <fullName evidence="2">MADF domain-containing protein</fullName>
    </recommendedName>
</protein>
<reference evidence="3 4" key="1">
    <citation type="submission" date="2024-05" db="EMBL/GenBank/DDBJ databases">
        <title>Genetic variation in Jamaican populations of the coffee berry borer (Hypothenemus hampei).</title>
        <authorList>
            <person name="Errbii M."/>
            <person name="Myrie A."/>
        </authorList>
    </citation>
    <scope>NUCLEOTIDE SEQUENCE [LARGE SCALE GENOMIC DNA]</scope>
    <source>
        <strain evidence="3">JA-Hopewell-2020-01-JO</strain>
        <tissue evidence="3">Whole body</tissue>
    </source>
</reference>
<dbReference type="Pfam" id="PF10545">
    <property type="entry name" value="MADF_DNA_bdg"/>
    <property type="match status" value="1"/>
</dbReference>
<organism evidence="3 4">
    <name type="scientific">Hypothenemus hampei</name>
    <name type="common">Coffee berry borer</name>
    <dbReference type="NCBI Taxonomy" id="57062"/>
    <lineage>
        <taxon>Eukaryota</taxon>
        <taxon>Metazoa</taxon>
        <taxon>Ecdysozoa</taxon>
        <taxon>Arthropoda</taxon>
        <taxon>Hexapoda</taxon>
        <taxon>Insecta</taxon>
        <taxon>Pterygota</taxon>
        <taxon>Neoptera</taxon>
        <taxon>Endopterygota</taxon>
        <taxon>Coleoptera</taxon>
        <taxon>Polyphaga</taxon>
        <taxon>Cucujiformia</taxon>
        <taxon>Curculionidae</taxon>
        <taxon>Scolytinae</taxon>
        <taxon>Hypothenemus</taxon>
    </lineage>
</organism>
<evidence type="ECO:0000259" key="2">
    <source>
        <dbReference type="PROSITE" id="PS51029"/>
    </source>
</evidence>
<dbReference type="PROSITE" id="PS51029">
    <property type="entry name" value="MADF"/>
    <property type="match status" value="1"/>
</dbReference>
<gene>
    <name evidence="3" type="ORF">ABEB36_009182</name>
</gene>
<feature type="compositionally biased region" description="Polar residues" evidence="1">
    <location>
        <begin position="267"/>
        <end position="288"/>
    </location>
</feature>
<dbReference type="SMART" id="SM00595">
    <property type="entry name" value="MADF"/>
    <property type="match status" value="1"/>
</dbReference>
<name>A0ABD1EPF9_HYPHA</name>
<accession>A0ABD1EPF9</accession>
<dbReference type="PANTHER" id="PTHR21505:SF12">
    <property type="entry name" value="MADF DOMAIN-CONTAINING PROTEIN-RELATED"/>
    <property type="match status" value="1"/>
</dbReference>
<dbReference type="Proteomes" id="UP001566132">
    <property type="component" value="Unassembled WGS sequence"/>
</dbReference>
<evidence type="ECO:0000313" key="4">
    <source>
        <dbReference type="Proteomes" id="UP001566132"/>
    </source>
</evidence>